<keyword evidence="4" id="KW-1133">Transmembrane helix</keyword>
<dbReference type="EMBL" id="ASPP01038190">
    <property type="protein sequence ID" value="ETO01483.1"/>
    <property type="molecule type" value="Genomic_DNA"/>
</dbReference>
<dbReference type="GO" id="GO:1990234">
    <property type="term" value="C:transferase complex"/>
    <property type="evidence" value="ECO:0007669"/>
    <property type="project" value="UniProtKB-ARBA"/>
</dbReference>
<dbReference type="PROSITE" id="PS00678">
    <property type="entry name" value="WD_REPEATS_1"/>
    <property type="match status" value="1"/>
</dbReference>
<keyword evidence="1 3" id="KW-0853">WD repeat</keyword>
<dbReference type="InterPro" id="IPR036322">
    <property type="entry name" value="WD40_repeat_dom_sf"/>
</dbReference>
<dbReference type="PROSITE" id="PS50294">
    <property type="entry name" value="WD_REPEATS_REGION"/>
    <property type="match status" value="1"/>
</dbReference>
<dbReference type="AlphaFoldDB" id="X6LHQ4"/>
<reference evidence="5 6" key="1">
    <citation type="journal article" date="2013" name="Curr. Biol.">
        <title>The Genome of the Foraminiferan Reticulomyxa filosa.</title>
        <authorList>
            <person name="Glockner G."/>
            <person name="Hulsmann N."/>
            <person name="Schleicher M."/>
            <person name="Noegel A.A."/>
            <person name="Eichinger L."/>
            <person name="Gallinger C."/>
            <person name="Pawlowski J."/>
            <person name="Sierra R."/>
            <person name="Euteneuer U."/>
            <person name="Pillet L."/>
            <person name="Moustafa A."/>
            <person name="Platzer M."/>
            <person name="Groth M."/>
            <person name="Szafranski K."/>
            <person name="Schliwa M."/>
        </authorList>
    </citation>
    <scope>NUCLEOTIDE SEQUENCE [LARGE SCALE GENOMIC DNA]</scope>
</reference>
<name>X6LHQ4_RETFI</name>
<feature type="non-terminal residue" evidence="5">
    <location>
        <position position="1"/>
    </location>
</feature>
<feature type="repeat" description="WD" evidence="3">
    <location>
        <begin position="143"/>
        <end position="186"/>
    </location>
</feature>
<dbReference type="SUPFAM" id="SSF50978">
    <property type="entry name" value="WD40 repeat-like"/>
    <property type="match status" value="1"/>
</dbReference>
<evidence type="ECO:0000256" key="4">
    <source>
        <dbReference type="SAM" id="Phobius"/>
    </source>
</evidence>
<dbReference type="Proteomes" id="UP000023152">
    <property type="component" value="Unassembled WGS sequence"/>
</dbReference>
<feature type="transmembrane region" description="Helical" evidence="4">
    <location>
        <begin position="87"/>
        <end position="108"/>
    </location>
</feature>
<keyword evidence="4" id="KW-0472">Membrane</keyword>
<evidence type="ECO:0000256" key="3">
    <source>
        <dbReference type="PROSITE-ProRule" id="PRU00221"/>
    </source>
</evidence>
<dbReference type="Gene3D" id="2.130.10.10">
    <property type="entry name" value="YVTN repeat-like/Quinoprotein amine dehydrogenase"/>
    <property type="match status" value="1"/>
</dbReference>
<feature type="transmembrane region" description="Helical" evidence="4">
    <location>
        <begin position="114"/>
        <end position="133"/>
    </location>
</feature>
<organism evidence="5 6">
    <name type="scientific">Reticulomyxa filosa</name>
    <dbReference type="NCBI Taxonomy" id="46433"/>
    <lineage>
        <taxon>Eukaryota</taxon>
        <taxon>Sar</taxon>
        <taxon>Rhizaria</taxon>
        <taxon>Retaria</taxon>
        <taxon>Foraminifera</taxon>
        <taxon>Monothalamids</taxon>
        <taxon>Reticulomyxidae</taxon>
        <taxon>Reticulomyxa</taxon>
    </lineage>
</organism>
<evidence type="ECO:0000313" key="6">
    <source>
        <dbReference type="Proteomes" id="UP000023152"/>
    </source>
</evidence>
<dbReference type="InterPro" id="IPR019775">
    <property type="entry name" value="WD40_repeat_CS"/>
</dbReference>
<dbReference type="Pfam" id="PF00400">
    <property type="entry name" value="WD40"/>
    <property type="match status" value="1"/>
</dbReference>
<accession>X6LHQ4</accession>
<keyword evidence="2" id="KW-0677">Repeat</keyword>
<comment type="caution">
    <text evidence="5">The sequence shown here is derived from an EMBL/GenBank/DDBJ whole genome shotgun (WGS) entry which is preliminary data.</text>
</comment>
<evidence type="ECO:0000256" key="2">
    <source>
        <dbReference type="ARBA" id="ARBA00022737"/>
    </source>
</evidence>
<dbReference type="PANTHER" id="PTHR22847:SF637">
    <property type="entry name" value="WD REPEAT DOMAIN 5B"/>
    <property type="match status" value="1"/>
</dbReference>
<feature type="non-terminal residue" evidence="5">
    <location>
        <position position="213"/>
    </location>
</feature>
<gene>
    <name evidence="5" type="ORF">RFI_35957</name>
</gene>
<keyword evidence="6" id="KW-1185">Reference proteome</keyword>
<evidence type="ECO:0000313" key="5">
    <source>
        <dbReference type="EMBL" id="ETO01483.1"/>
    </source>
</evidence>
<evidence type="ECO:0000256" key="1">
    <source>
        <dbReference type="ARBA" id="ARBA00022574"/>
    </source>
</evidence>
<dbReference type="InterPro" id="IPR015943">
    <property type="entry name" value="WD40/YVTN_repeat-like_dom_sf"/>
</dbReference>
<proteinExistence type="predicted"/>
<sequence length="213" mass="26084">FVNIIIFEYKRIKELVQNKQKKIFKYIVILFLIDLEGKIHQRMDTLNNERQSSLQLALSEEEIQLIVHHWIRILKIRLGWIYDFNKYIFNYVMTLFIFILFINFQIFLQLCYDFIYFYLIYLFADNFFILDTFRLLSKLRKTFTGHTNYVYSIDFLTFDDNQFICSGSSDKTVRVWNVGTNRQIQSFNGHSNYVHSVKFSSYHYHNYHNYRQN</sequence>
<keyword evidence="4" id="KW-0812">Transmembrane</keyword>
<dbReference type="PROSITE" id="PS50082">
    <property type="entry name" value="WD_REPEATS_2"/>
    <property type="match status" value="1"/>
</dbReference>
<protein>
    <submittedName>
        <fullName evidence="5">WD-40 repeat-containing protein</fullName>
    </submittedName>
</protein>
<dbReference type="SMART" id="SM00320">
    <property type="entry name" value="WD40"/>
    <property type="match status" value="1"/>
</dbReference>
<dbReference type="InterPro" id="IPR001680">
    <property type="entry name" value="WD40_rpt"/>
</dbReference>
<dbReference type="PANTHER" id="PTHR22847">
    <property type="entry name" value="WD40 REPEAT PROTEIN"/>
    <property type="match status" value="1"/>
</dbReference>